<dbReference type="PANTHER" id="PTHR33477">
    <property type="entry name" value="P-LOOP NTPASE DOMAIN-CONTAINING PROTEIN LPA1 HOMOLOG 1"/>
    <property type="match status" value="1"/>
</dbReference>
<keyword evidence="2" id="KW-1185">Reference proteome</keyword>
<dbReference type="OrthoDB" id="271259at2759"/>
<evidence type="ECO:0000313" key="2">
    <source>
        <dbReference type="Proteomes" id="UP000030680"/>
    </source>
</evidence>
<dbReference type="Gramene" id="EME27783">
    <property type="protein sequence ID" value="EME27783"/>
    <property type="gene ID" value="Gasu_46080"/>
</dbReference>
<dbReference type="STRING" id="130081.M2XVV8"/>
<keyword evidence="1" id="KW-0418">Kinase</keyword>
<dbReference type="eggNOG" id="ENOG502QUCI">
    <property type="taxonomic scope" value="Eukaryota"/>
</dbReference>
<keyword evidence="1" id="KW-0808">Transferase</keyword>
<dbReference type="EMBL" id="KB454527">
    <property type="protein sequence ID" value="EME27783.1"/>
    <property type="molecule type" value="Genomic_DNA"/>
</dbReference>
<protein>
    <submittedName>
        <fullName evidence="1">2-phosphoglycerate kinase-like protein</fullName>
    </submittedName>
</protein>
<evidence type="ECO:0000313" key="1">
    <source>
        <dbReference type="EMBL" id="EME27783.1"/>
    </source>
</evidence>
<dbReference type="GeneID" id="17086671"/>
<proteinExistence type="predicted"/>
<dbReference type="PANTHER" id="PTHR33477:SF2">
    <property type="entry name" value="2-PHOSPHOGLYCERATE KINASE"/>
    <property type="match status" value="1"/>
</dbReference>
<dbReference type="GO" id="GO:0016301">
    <property type="term" value="F:kinase activity"/>
    <property type="evidence" value="ECO:0007669"/>
    <property type="project" value="UniProtKB-KW"/>
</dbReference>
<reference evidence="2" key="1">
    <citation type="journal article" date="2013" name="Science">
        <title>Gene transfer from bacteria and archaea facilitated evolution of an extremophilic eukaryote.</title>
        <authorList>
            <person name="Schonknecht G."/>
            <person name="Chen W.H."/>
            <person name="Ternes C.M."/>
            <person name="Barbier G.G."/>
            <person name="Shrestha R.P."/>
            <person name="Stanke M."/>
            <person name="Brautigam A."/>
            <person name="Baker B.J."/>
            <person name="Banfield J.F."/>
            <person name="Garavito R.M."/>
            <person name="Carr K."/>
            <person name="Wilkerson C."/>
            <person name="Rensing S.A."/>
            <person name="Gagneul D."/>
            <person name="Dickenson N.E."/>
            <person name="Oesterhelt C."/>
            <person name="Lercher M.J."/>
            <person name="Weber A.P."/>
        </authorList>
    </citation>
    <scope>NUCLEOTIDE SEQUENCE [LARGE SCALE GENOMIC DNA]</scope>
    <source>
        <strain evidence="2">074W</strain>
    </source>
</reference>
<gene>
    <name evidence="1" type="ORF">Gasu_46080</name>
</gene>
<dbReference type="AlphaFoldDB" id="M2XVV8"/>
<name>M2XVV8_GALSU</name>
<accession>M2XVV8</accession>
<dbReference type="RefSeq" id="XP_005704303.1">
    <property type="nucleotide sequence ID" value="XM_005704246.1"/>
</dbReference>
<dbReference type="KEGG" id="gsl:Gasu_46080"/>
<sequence>MMQSPNVRNVVKGVSSRYDYVKVRVWLGSQYYYVLSRFSVSQILMLCRVPQKEAQKIALRLKKQLIDQGILDIEQEHLNQSLFQVAQSFGISETSFQLYTKVLQFYQLQLPSIIVLYGVHQVAMTEIAGRVAERLNIYNVLDTDTVYHTWRLMKGQEESFGTSCWAYTVGQLKKQLLLNDVQQNSWFSALEENLYKSFREGKALIIYGLFLQPISIAATLEKYSVNGKKPYFLQYWINSELLEPQLEEELTIEADSNITKQLYEELHDIQLEYKKQAEMKAVPCLSIDSTKDSISQVVENIHEDYLRLIVSLSQEETKREESQVDT</sequence>
<dbReference type="Proteomes" id="UP000030680">
    <property type="component" value="Unassembled WGS sequence"/>
</dbReference>
<organism evidence="1 2">
    <name type="scientific">Galdieria sulphuraria</name>
    <name type="common">Red alga</name>
    <dbReference type="NCBI Taxonomy" id="130081"/>
    <lineage>
        <taxon>Eukaryota</taxon>
        <taxon>Rhodophyta</taxon>
        <taxon>Bangiophyceae</taxon>
        <taxon>Galdieriales</taxon>
        <taxon>Galdieriaceae</taxon>
        <taxon>Galdieria</taxon>
    </lineage>
</organism>